<dbReference type="SUPFAM" id="SSF52540">
    <property type="entry name" value="P-loop containing nucleoside triphosphate hydrolases"/>
    <property type="match status" value="1"/>
</dbReference>
<proteinExistence type="inferred from homology"/>
<evidence type="ECO:0000313" key="8">
    <source>
        <dbReference type="Proteomes" id="UP001321498"/>
    </source>
</evidence>
<dbReference type="NCBIfam" id="TIGR03707">
    <property type="entry name" value="PPK2_P_aer"/>
    <property type="match status" value="1"/>
</dbReference>
<dbReference type="InterPro" id="IPR027417">
    <property type="entry name" value="P-loop_NTPase"/>
</dbReference>
<organism evidence="7 8">
    <name type="scientific">Naasia aerilata</name>
    <dbReference type="NCBI Taxonomy" id="1162966"/>
    <lineage>
        <taxon>Bacteria</taxon>
        <taxon>Bacillati</taxon>
        <taxon>Actinomycetota</taxon>
        <taxon>Actinomycetes</taxon>
        <taxon>Micrococcales</taxon>
        <taxon>Microbacteriaceae</taxon>
        <taxon>Naasia</taxon>
    </lineage>
</organism>
<dbReference type="GO" id="GO:0016301">
    <property type="term" value="F:kinase activity"/>
    <property type="evidence" value="ECO:0007669"/>
    <property type="project" value="UniProtKB-KW"/>
</dbReference>
<comment type="function">
    <text evidence="4">Uses inorganic polyphosphate (polyP) as a donor to convert GDP to GTP or ADP to ATP.</text>
</comment>
<evidence type="ECO:0000256" key="5">
    <source>
        <dbReference type="SAM" id="MobiDB-lite"/>
    </source>
</evidence>
<evidence type="ECO:0000256" key="4">
    <source>
        <dbReference type="RuleBase" id="RU369062"/>
    </source>
</evidence>
<keyword evidence="2 4" id="KW-0808">Transferase</keyword>
<sequence>MRVAGAEAAGAIGDSREPKWTNGACAGPGLARPMGRAYGRTRVACGRPEESSTPVRQRRGCVVIGRGPAPMAKAKTKAKAPQKAGRRVPKDIYEAELERLQVELVRMQQWIVETGARVVVIFEGRDAAGKGGAIKRVVQYLNPRSARVVALPAPSERERGQWYFQRYIERLPAAGEIVLMDRSWYNRAGVERVMEYCTQEQYDLFLKQTPVFERMLVEDGIILIKYWFSVSDKEQEKRFKSRLHDPMRRWKLSETDLASIVKWEDYSRAKDAMFSATDLPEARWWTIESDDKRASRLNAISHLLSQVEYEAREPEKVVIPPRPKAADYQRPPRELHLYVPDYAATL</sequence>
<dbReference type="Proteomes" id="UP001321498">
    <property type="component" value="Chromosome"/>
</dbReference>
<name>A0ABM8GFI1_9MICO</name>
<keyword evidence="3 4" id="KW-0418">Kinase</keyword>
<dbReference type="PANTHER" id="PTHR34383">
    <property type="entry name" value="POLYPHOSPHATE:AMP PHOSPHOTRANSFERASE-RELATED"/>
    <property type="match status" value="1"/>
</dbReference>
<feature type="region of interest" description="Disordered" evidence="5">
    <location>
        <begin position="1"/>
        <end position="27"/>
    </location>
</feature>
<dbReference type="EC" id="2.7.4.-" evidence="4"/>
<evidence type="ECO:0000256" key="1">
    <source>
        <dbReference type="ARBA" id="ARBA00009924"/>
    </source>
</evidence>
<dbReference type="EMBL" id="AP027731">
    <property type="protein sequence ID" value="BDZ46836.1"/>
    <property type="molecule type" value="Genomic_DNA"/>
</dbReference>
<protein>
    <recommendedName>
        <fullName evidence="4">ADP/GDP-polyphosphate phosphotransferase</fullName>
        <ecNumber evidence="4">2.7.4.-</ecNumber>
    </recommendedName>
    <alternativeName>
        <fullName evidence="4">Polyphosphate kinase PPK2</fullName>
    </alternativeName>
</protein>
<dbReference type="PANTHER" id="PTHR34383:SF1">
    <property type="entry name" value="ADP-POLYPHOSPHATE PHOSPHOTRANSFERASE"/>
    <property type="match status" value="1"/>
</dbReference>
<keyword evidence="8" id="KW-1185">Reference proteome</keyword>
<feature type="domain" description="Polyphosphate kinase-2-related" evidence="6">
    <location>
        <begin position="90"/>
        <end position="312"/>
    </location>
</feature>
<comment type="similarity">
    <text evidence="1 4">Belongs to the polyphosphate kinase 2 (PPK2) family. Class I subfamily.</text>
</comment>
<dbReference type="InterPro" id="IPR022488">
    <property type="entry name" value="PPK2-related"/>
</dbReference>
<dbReference type="InterPro" id="IPR022486">
    <property type="entry name" value="PPK2_PA0141"/>
</dbReference>
<dbReference type="Gene3D" id="3.40.50.300">
    <property type="entry name" value="P-loop containing nucleotide triphosphate hydrolases"/>
    <property type="match status" value="1"/>
</dbReference>
<comment type="subunit">
    <text evidence="4">Homotetramer.</text>
</comment>
<evidence type="ECO:0000259" key="6">
    <source>
        <dbReference type="Pfam" id="PF03976"/>
    </source>
</evidence>
<accession>A0ABM8GFI1</accession>
<evidence type="ECO:0000256" key="3">
    <source>
        <dbReference type="ARBA" id="ARBA00022777"/>
    </source>
</evidence>
<dbReference type="Pfam" id="PF03976">
    <property type="entry name" value="PPK2"/>
    <property type="match status" value="1"/>
</dbReference>
<evidence type="ECO:0000256" key="2">
    <source>
        <dbReference type="ARBA" id="ARBA00022679"/>
    </source>
</evidence>
<evidence type="ECO:0000313" key="7">
    <source>
        <dbReference type="EMBL" id="BDZ46836.1"/>
    </source>
</evidence>
<gene>
    <name evidence="7" type="ORF">GCM10025866_27450</name>
</gene>
<reference evidence="8" key="1">
    <citation type="journal article" date="2019" name="Int. J. Syst. Evol. Microbiol.">
        <title>The Global Catalogue of Microorganisms (GCM) 10K type strain sequencing project: providing services to taxonomists for standard genome sequencing and annotation.</title>
        <authorList>
            <consortium name="The Broad Institute Genomics Platform"/>
            <consortium name="The Broad Institute Genome Sequencing Center for Infectious Disease"/>
            <person name="Wu L."/>
            <person name="Ma J."/>
        </authorList>
    </citation>
    <scope>NUCLEOTIDE SEQUENCE [LARGE SCALE GENOMIC DNA]</scope>
    <source>
        <strain evidence="8">NBRC 108725</strain>
    </source>
</reference>